<evidence type="ECO:0000313" key="3">
    <source>
        <dbReference type="EMBL" id="KAH6682349.1"/>
    </source>
</evidence>
<dbReference type="Proteomes" id="UP000770015">
    <property type="component" value="Unassembled WGS sequence"/>
</dbReference>
<keyword evidence="2" id="KW-0812">Transmembrane</keyword>
<keyword evidence="2" id="KW-1133">Transmembrane helix</keyword>
<dbReference type="EMBL" id="JAGSXJ010000018">
    <property type="protein sequence ID" value="KAH6682349.1"/>
    <property type="molecule type" value="Genomic_DNA"/>
</dbReference>
<dbReference type="InterPro" id="IPR036779">
    <property type="entry name" value="LysM_dom_sf"/>
</dbReference>
<organism evidence="3 4">
    <name type="scientific">Plectosphaerella plurivora</name>
    <dbReference type="NCBI Taxonomy" id="936078"/>
    <lineage>
        <taxon>Eukaryota</taxon>
        <taxon>Fungi</taxon>
        <taxon>Dikarya</taxon>
        <taxon>Ascomycota</taxon>
        <taxon>Pezizomycotina</taxon>
        <taxon>Sordariomycetes</taxon>
        <taxon>Hypocreomycetidae</taxon>
        <taxon>Glomerellales</taxon>
        <taxon>Plectosphaerellaceae</taxon>
        <taxon>Plectosphaerella</taxon>
    </lineage>
</organism>
<proteinExistence type="predicted"/>
<sequence>MLGLRSQSCRNTHQFVANYTSNPDFTSPPDIYSSLTMKSITIIAALAGIVVALPAAINNTPKPMLPGANPSCEDYFLASPGVSCWSMATEHGLSIDEFIRINPQVPPAGGCEDGGIRPHFWYCVKDGAPREQAVAQPTFYRHPAPTSKTPPPKPTPTSTKAKPTPPPPPPPTSTPGIELNCEVNDCYRGFLKIVPQLRDTYTRFCSEILESGCTANTITDLGAPTIITNECPQNQPCQAVSSACACYLAGVMGEGPQTPPPKILGEYK</sequence>
<keyword evidence="2" id="KW-0472">Membrane</keyword>
<protein>
    <recommendedName>
        <fullName evidence="5">LysM domain-containing protein</fullName>
    </recommendedName>
</protein>
<dbReference type="OrthoDB" id="2281372at2759"/>
<accession>A0A9P8V913</accession>
<keyword evidence="4" id="KW-1185">Reference proteome</keyword>
<feature type="compositionally biased region" description="Pro residues" evidence="1">
    <location>
        <begin position="163"/>
        <end position="173"/>
    </location>
</feature>
<feature type="transmembrane region" description="Helical" evidence="2">
    <location>
        <begin position="40"/>
        <end position="57"/>
    </location>
</feature>
<reference evidence="3" key="1">
    <citation type="journal article" date="2021" name="Nat. Commun.">
        <title>Genetic determinants of endophytism in the Arabidopsis root mycobiome.</title>
        <authorList>
            <person name="Mesny F."/>
            <person name="Miyauchi S."/>
            <person name="Thiergart T."/>
            <person name="Pickel B."/>
            <person name="Atanasova L."/>
            <person name="Karlsson M."/>
            <person name="Huettel B."/>
            <person name="Barry K.W."/>
            <person name="Haridas S."/>
            <person name="Chen C."/>
            <person name="Bauer D."/>
            <person name="Andreopoulos W."/>
            <person name="Pangilinan J."/>
            <person name="LaButti K."/>
            <person name="Riley R."/>
            <person name="Lipzen A."/>
            <person name="Clum A."/>
            <person name="Drula E."/>
            <person name="Henrissat B."/>
            <person name="Kohler A."/>
            <person name="Grigoriev I.V."/>
            <person name="Martin F.M."/>
            <person name="Hacquard S."/>
        </authorList>
    </citation>
    <scope>NUCLEOTIDE SEQUENCE</scope>
    <source>
        <strain evidence="3">MPI-SDFR-AT-0117</strain>
    </source>
</reference>
<comment type="caution">
    <text evidence="3">The sequence shown here is derived from an EMBL/GenBank/DDBJ whole genome shotgun (WGS) entry which is preliminary data.</text>
</comment>
<dbReference type="AlphaFoldDB" id="A0A9P8V913"/>
<evidence type="ECO:0000313" key="4">
    <source>
        <dbReference type="Proteomes" id="UP000770015"/>
    </source>
</evidence>
<gene>
    <name evidence="3" type="ORF">F5X68DRAFT_243028</name>
</gene>
<evidence type="ECO:0000256" key="1">
    <source>
        <dbReference type="SAM" id="MobiDB-lite"/>
    </source>
</evidence>
<evidence type="ECO:0008006" key="5">
    <source>
        <dbReference type="Google" id="ProtNLM"/>
    </source>
</evidence>
<feature type="region of interest" description="Disordered" evidence="1">
    <location>
        <begin position="139"/>
        <end position="175"/>
    </location>
</feature>
<evidence type="ECO:0000256" key="2">
    <source>
        <dbReference type="SAM" id="Phobius"/>
    </source>
</evidence>
<name>A0A9P8V913_9PEZI</name>
<dbReference type="Gene3D" id="3.10.350.10">
    <property type="entry name" value="LysM domain"/>
    <property type="match status" value="1"/>
</dbReference>